<protein>
    <submittedName>
        <fullName evidence="9">Enoyl-CoA hydratase</fullName>
    </submittedName>
</protein>
<dbReference type="InterPro" id="IPR029045">
    <property type="entry name" value="ClpP/crotonase-like_dom_sf"/>
</dbReference>
<dbReference type="AlphaFoldDB" id="A0A317NVN3"/>
<keyword evidence="4" id="KW-0443">Lipid metabolism</keyword>
<dbReference type="Proteomes" id="UP000246410">
    <property type="component" value="Unassembled WGS sequence"/>
</dbReference>
<evidence type="ECO:0000256" key="8">
    <source>
        <dbReference type="RuleBase" id="RU003707"/>
    </source>
</evidence>
<evidence type="ECO:0000256" key="5">
    <source>
        <dbReference type="ARBA" id="ARBA00023239"/>
    </source>
</evidence>
<comment type="function">
    <text evidence="1">Could possibly oxidize fatty acids using specific components.</text>
</comment>
<dbReference type="PROSITE" id="PS00166">
    <property type="entry name" value="ENOYL_COA_HYDRATASE"/>
    <property type="match status" value="1"/>
</dbReference>
<evidence type="ECO:0000256" key="6">
    <source>
        <dbReference type="ARBA" id="ARBA00023709"/>
    </source>
</evidence>
<dbReference type="GO" id="GO:0004300">
    <property type="term" value="F:enoyl-CoA hydratase activity"/>
    <property type="evidence" value="ECO:0007669"/>
    <property type="project" value="UniProtKB-EC"/>
</dbReference>
<dbReference type="Pfam" id="PF00378">
    <property type="entry name" value="ECH_1"/>
    <property type="match status" value="1"/>
</dbReference>
<gene>
    <name evidence="9" type="ORF">DFR69_103478</name>
</gene>
<evidence type="ECO:0000256" key="3">
    <source>
        <dbReference type="ARBA" id="ARBA00022832"/>
    </source>
</evidence>
<comment type="catalytic activity">
    <reaction evidence="7">
        <text>a 4-saturated-(3S)-3-hydroxyacyl-CoA = a (3E)-enoyl-CoA + H2O</text>
        <dbReference type="Rhea" id="RHEA:20724"/>
        <dbReference type="ChEBI" id="CHEBI:15377"/>
        <dbReference type="ChEBI" id="CHEBI:58521"/>
        <dbReference type="ChEBI" id="CHEBI:137480"/>
        <dbReference type="EC" id="4.2.1.17"/>
    </reaction>
</comment>
<dbReference type="PANTHER" id="PTHR11941:SF169">
    <property type="entry name" value="(7AS)-7A-METHYL-1,5-DIOXO-2,3,5,6,7,7A-HEXAHYDRO-1H-INDENE-CARBOXYL-COA HYDROLASE"/>
    <property type="match status" value="1"/>
</dbReference>
<evidence type="ECO:0000256" key="4">
    <source>
        <dbReference type="ARBA" id="ARBA00023098"/>
    </source>
</evidence>
<evidence type="ECO:0000256" key="2">
    <source>
        <dbReference type="ARBA" id="ARBA00005254"/>
    </source>
</evidence>
<dbReference type="EMBL" id="QGTL01000003">
    <property type="protein sequence ID" value="PWV77878.1"/>
    <property type="molecule type" value="Genomic_DNA"/>
</dbReference>
<dbReference type="NCBIfam" id="NF005891">
    <property type="entry name" value="PRK07854.1"/>
    <property type="match status" value="1"/>
</dbReference>
<dbReference type="CDD" id="cd06558">
    <property type="entry name" value="crotonase-like"/>
    <property type="match status" value="1"/>
</dbReference>
<dbReference type="InterPro" id="IPR018376">
    <property type="entry name" value="Enoyl-CoA_hyd/isom_CS"/>
</dbReference>
<comment type="catalytic activity">
    <reaction evidence="6">
        <text>a (3S)-3-hydroxyacyl-CoA = a (2E)-enoyl-CoA + H2O</text>
        <dbReference type="Rhea" id="RHEA:16105"/>
        <dbReference type="ChEBI" id="CHEBI:15377"/>
        <dbReference type="ChEBI" id="CHEBI:57318"/>
        <dbReference type="ChEBI" id="CHEBI:58856"/>
        <dbReference type="EC" id="4.2.1.17"/>
    </reaction>
</comment>
<dbReference type="PANTHER" id="PTHR11941">
    <property type="entry name" value="ENOYL-COA HYDRATASE-RELATED"/>
    <property type="match status" value="1"/>
</dbReference>
<dbReference type="InterPro" id="IPR001753">
    <property type="entry name" value="Enoyl-CoA_hydra/iso"/>
</dbReference>
<comment type="caution">
    <text evidence="9">The sequence shown here is derived from an EMBL/GenBank/DDBJ whole genome shotgun (WGS) entry which is preliminary data.</text>
</comment>
<evidence type="ECO:0000313" key="9">
    <source>
        <dbReference type="EMBL" id="PWV77878.1"/>
    </source>
</evidence>
<keyword evidence="5" id="KW-0456">Lyase</keyword>
<dbReference type="RefSeq" id="WP_110037293.1">
    <property type="nucleotide sequence ID" value="NZ_QGTL01000003.1"/>
</dbReference>
<proteinExistence type="inferred from homology"/>
<organism evidence="9 10">
    <name type="scientific">Nocardia neocaledoniensis</name>
    <dbReference type="NCBI Taxonomy" id="236511"/>
    <lineage>
        <taxon>Bacteria</taxon>
        <taxon>Bacillati</taxon>
        <taxon>Actinomycetota</taxon>
        <taxon>Actinomycetes</taxon>
        <taxon>Mycobacteriales</taxon>
        <taxon>Nocardiaceae</taxon>
        <taxon>Nocardia</taxon>
    </lineage>
</organism>
<name>A0A317NVN3_9NOCA</name>
<evidence type="ECO:0000256" key="7">
    <source>
        <dbReference type="ARBA" id="ARBA00023717"/>
    </source>
</evidence>
<keyword evidence="10" id="KW-1185">Reference proteome</keyword>
<dbReference type="SUPFAM" id="SSF52096">
    <property type="entry name" value="ClpP/crotonase"/>
    <property type="match status" value="1"/>
</dbReference>
<evidence type="ECO:0000256" key="1">
    <source>
        <dbReference type="ARBA" id="ARBA00002994"/>
    </source>
</evidence>
<sequence length="242" mass="25593">MLGVTRDGDVITIEMRREERRNALNEELVGQLRAAMLDAVDQGARVIVLTGRGPIFSAGADLSGVYSESFLDGLLDMLHTIESLPVPVISAINGGALGAGVQLALASDLRVIEPDAFIAIPAAKLGISVDRWTISRLVSLIGGGPARTILLAADQVSASDAYSYGFANKLGSLADAQDWAKSIAALAPLSLRAMKLMLNDDGTRDPASAQQRAALEAAWTSDDAKEARLARQEKRPAKFVGR</sequence>
<keyword evidence="3" id="KW-0276">Fatty acid metabolism</keyword>
<dbReference type="GO" id="GO:0006635">
    <property type="term" value="P:fatty acid beta-oxidation"/>
    <property type="evidence" value="ECO:0007669"/>
    <property type="project" value="TreeGrafter"/>
</dbReference>
<evidence type="ECO:0000313" key="10">
    <source>
        <dbReference type="Proteomes" id="UP000246410"/>
    </source>
</evidence>
<comment type="similarity">
    <text evidence="2 8">Belongs to the enoyl-CoA hydratase/isomerase family.</text>
</comment>
<dbReference type="Gene3D" id="3.90.226.10">
    <property type="entry name" value="2-enoyl-CoA Hydratase, Chain A, domain 1"/>
    <property type="match status" value="1"/>
</dbReference>
<reference evidence="9 10" key="1">
    <citation type="submission" date="2018-05" db="EMBL/GenBank/DDBJ databases">
        <title>Genomic Encyclopedia of Type Strains, Phase IV (KMG-IV): sequencing the most valuable type-strain genomes for metagenomic binning, comparative biology and taxonomic classification.</title>
        <authorList>
            <person name="Goeker M."/>
        </authorList>
    </citation>
    <scope>NUCLEOTIDE SEQUENCE [LARGE SCALE GENOMIC DNA]</scope>
    <source>
        <strain evidence="9 10">DSM 44717</strain>
    </source>
</reference>
<accession>A0A317NVN3</accession>